<feature type="chain" id="PRO_5009917253" evidence="1">
    <location>
        <begin position="22"/>
        <end position="336"/>
    </location>
</feature>
<dbReference type="NCBIfam" id="TIGR03519">
    <property type="entry name" value="T9SS_PorP_fam"/>
    <property type="match status" value="1"/>
</dbReference>
<sequence length="336" mass="38005">MNLKNIIIVALIAMFTNIATSQEGLPIYTDYLTDNYYLLHPSMAGVANCSKIRITGRQQWFGQDDAPKLLTMSMNGRIGDSQSGVGGILYADKNGYHSQKGAYLTYAHHLMFSRSEVDLNMLSFGLSAGFVQYQLDETTFLNGAPIPDPIINGIVQNETNFNVDLGFSYHYLDFYAHLTVKNLLENAGVNRDTQITSNLRRYLVSVGNVFSRLGSEWSFEPSVMFQYRDLTKESAIDVNGKVYKEMDFGQFWGGVSYRQSLDGAEFLTNQNTVSSQKLQQVTPILGVNYNDFMFAYTYTYQMNDVVFTNGGFHQITLGYNFNCRRERFDCKCPAVN</sequence>
<evidence type="ECO:0000313" key="3">
    <source>
        <dbReference type="Proteomes" id="UP000184396"/>
    </source>
</evidence>
<proteinExistence type="predicted"/>
<dbReference type="OrthoDB" id="648347at2"/>
<accession>A0A1M6F0X9</accession>
<dbReference type="InterPro" id="IPR019861">
    <property type="entry name" value="PorP/SprF_Bacteroidetes"/>
</dbReference>
<keyword evidence="1" id="KW-0732">Signal</keyword>
<evidence type="ECO:0000256" key="1">
    <source>
        <dbReference type="SAM" id="SignalP"/>
    </source>
</evidence>
<gene>
    <name evidence="2" type="ORF">SAMN05216261_2135</name>
</gene>
<organism evidence="2 3">
    <name type="scientific">Algibacter luteus</name>
    <dbReference type="NCBI Taxonomy" id="1178825"/>
    <lineage>
        <taxon>Bacteria</taxon>
        <taxon>Pseudomonadati</taxon>
        <taxon>Bacteroidota</taxon>
        <taxon>Flavobacteriia</taxon>
        <taxon>Flavobacteriales</taxon>
        <taxon>Flavobacteriaceae</taxon>
        <taxon>Algibacter</taxon>
    </lineage>
</organism>
<dbReference type="eggNOG" id="COG2885">
    <property type="taxonomic scope" value="Bacteria"/>
</dbReference>
<dbReference type="EMBL" id="FQYK01000005">
    <property type="protein sequence ID" value="SHI91301.1"/>
    <property type="molecule type" value="Genomic_DNA"/>
</dbReference>
<dbReference type="STRING" id="1178825.SAMN05216261_2135"/>
<reference evidence="2 3" key="1">
    <citation type="submission" date="2016-11" db="EMBL/GenBank/DDBJ databases">
        <authorList>
            <person name="Jaros S."/>
            <person name="Januszkiewicz K."/>
            <person name="Wedrychowicz H."/>
        </authorList>
    </citation>
    <scope>NUCLEOTIDE SEQUENCE [LARGE SCALE GENOMIC DNA]</scope>
    <source>
        <strain evidence="2 3">CGMCC 1.12213</strain>
    </source>
</reference>
<dbReference type="RefSeq" id="WP_019387657.1">
    <property type="nucleotide sequence ID" value="NZ_ALIH01000007.1"/>
</dbReference>
<evidence type="ECO:0000313" key="2">
    <source>
        <dbReference type="EMBL" id="SHI91301.1"/>
    </source>
</evidence>
<dbReference type="Pfam" id="PF11751">
    <property type="entry name" value="PorP_SprF"/>
    <property type="match status" value="1"/>
</dbReference>
<protein>
    <submittedName>
        <fullName evidence="2">Type IX secretion system membrane protein, PorP/SprF family</fullName>
    </submittedName>
</protein>
<dbReference type="AlphaFoldDB" id="A0A1M6F0X9"/>
<feature type="signal peptide" evidence="1">
    <location>
        <begin position="1"/>
        <end position="21"/>
    </location>
</feature>
<name>A0A1M6F0X9_9FLAO</name>
<dbReference type="Proteomes" id="UP000184396">
    <property type="component" value="Unassembled WGS sequence"/>
</dbReference>
<keyword evidence="3" id="KW-1185">Reference proteome</keyword>